<dbReference type="Pfam" id="PF00106">
    <property type="entry name" value="adh_short"/>
    <property type="match status" value="1"/>
</dbReference>
<gene>
    <name evidence="1" type="ORF">SYV04_25500</name>
</gene>
<dbReference type="PANTHER" id="PTHR43431">
    <property type="entry name" value="OXIDOREDUCTASE, SHORT CHAIN DEHYDROGENASE/REDUCTASE FAMILY (AFU_ORTHOLOGUE AFUA_5G14000)"/>
    <property type="match status" value="1"/>
</dbReference>
<evidence type="ECO:0000313" key="2">
    <source>
        <dbReference type="Proteomes" id="UP001291309"/>
    </source>
</evidence>
<comment type="caution">
    <text evidence="1">The sequence shown here is derived from an EMBL/GenBank/DDBJ whole genome shotgun (WGS) entry which is preliminary data.</text>
</comment>
<dbReference type="RefSeq" id="WP_321548496.1">
    <property type="nucleotide sequence ID" value="NZ_JAXIVS010000009.1"/>
</dbReference>
<dbReference type="Proteomes" id="UP001291309">
    <property type="component" value="Unassembled WGS sequence"/>
</dbReference>
<dbReference type="InterPro" id="IPR036291">
    <property type="entry name" value="NAD(P)-bd_dom_sf"/>
</dbReference>
<dbReference type="PANTHER" id="PTHR43431:SF7">
    <property type="entry name" value="OXIDOREDUCTASE, SHORT CHAIN DEHYDROGENASE_REDUCTASE FAMILY (AFU_ORTHOLOGUE AFUA_5G14000)"/>
    <property type="match status" value="1"/>
</dbReference>
<dbReference type="EMBL" id="JAXIVS010000009">
    <property type="protein sequence ID" value="MDY7229774.1"/>
    <property type="molecule type" value="Genomic_DNA"/>
</dbReference>
<keyword evidence="2" id="KW-1185">Reference proteome</keyword>
<accession>A0ABU5H8H2</accession>
<dbReference type="InterPro" id="IPR002347">
    <property type="entry name" value="SDR_fam"/>
</dbReference>
<reference evidence="1 2" key="1">
    <citation type="submission" date="2023-12" db="EMBL/GenBank/DDBJ databases">
        <title>the genome sequence of Hyalangium sp. s54d21.</title>
        <authorList>
            <person name="Zhang X."/>
        </authorList>
    </citation>
    <scope>NUCLEOTIDE SEQUENCE [LARGE SCALE GENOMIC DNA]</scope>
    <source>
        <strain evidence="2">s54d21</strain>
    </source>
</reference>
<protein>
    <submittedName>
        <fullName evidence="1">SDR family NAD(P)-dependent oxidoreductase</fullName>
    </submittedName>
</protein>
<sequence length="228" mass="23476">MKRTIVVCGHGPGISDAVARRFGKEGFAVAIVARNAERLKASAEALSAAGITAKAFSCQLGDPQAVRALIRDVRASLGPVAVLHWNAYTGGAGDLTTAPAEELRTPLDVAVTGLVAGVQEALPDLKKEKGAVLITGGGLSSYNPKVDALAVSWGAMGLAVAKAAQHKTAGLLHQKLAGDGVYVGEIVVLGQVKGTAFDSGQATLEASDIAEKFWQLHQGRTEATINFP</sequence>
<organism evidence="1 2">
    <name type="scientific">Hyalangium rubrum</name>
    <dbReference type="NCBI Taxonomy" id="3103134"/>
    <lineage>
        <taxon>Bacteria</taxon>
        <taxon>Pseudomonadati</taxon>
        <taxon>Myxococcota</taxon>
        <taxon>Myxococcia</taxon>
        <taxon>Myxococcales</taxon>
        <taxon>Cystobacterineae</taxon>
        <taxon>Archangiaceae</taxon>
        <taxon>Hyalangium</taxon>
    </lineage>
</organism>
<dbReference type="Gene3D" id="3.40.50.720">
    <property type="entry name" value="NAD(P)-binding Rossmann-like Domain"/>
    <property type="match status" value="1"/>
</dbReference>
<dbReference type="SUPFAM" id="SSF51735">
    <property type="entry name" value="NAD(P)-binding Rossmann-fold domains"/>
    <property type="match status" value="1"/>
</dbReference>
<evidence type="ECO:0000313" key="1">
    <source>
        <dbReference type="EMBL" id="MDY7229774.1"/>
    </source>
</evidence>
<name>A0ABU5H8H2_9BACT</name>
<proteinExistence type="predicted"/>